<sequence>MFRNGVLIWQFALELTTGNTGALLEFSPRRRITEKSVRGCRDEAATRQHPVFWQLQISRDFSEIISQKGDHALRRIKSDEPLISADRTERKIWSRAG</sequence>
<gene>
    <name evidence="1" type="ORF">Zmor_016747</name>
</gene>
<organism evidence="1 2">
    <name type="scientific">Zophobas morio</name>
    <dbReference type="NCBI Taxonomy" id="2755281"/>
    <lineage>
        <taxon>Eukaryota</taxon>
        <taxon>Metazoa</taxon>
        <taxon>Ecdysozoa</taxon>
        <taxon>Arthropoda</taxon>
        <taxon>Hexapoda</taxon>
        <taxon>Insecta</taxon>
        <taxon>Pterygota</taxon>
        <taxon>Neoptera</taxon>
        <taxon>Endopterygota</taxon>
        <taxon>Coleoptera</taxon>
        <taxon>Polyphaga</taxon>
        <taxon>Cucujiformia</taxon>
        <taxon>Tenebrionidae</taxon>
        <taxon>Zophobas</taxon>
    </lineage>
</organism>
<protein>
    <submittedName>
        <fullName evidence="1">Uncharacterized protein</fullName>
    </submittedName>
</protein>
<dbReference type="Proteomes" id="UP001168821">
    <property type="component" value="Unassembled WGS sequence"/>
</dbReference>
<proteinExistence type="predicted"/>
<dbReference type="AlphaFoldDB" id="A0AA38MC63"/>
<accession>A0AA38MC63</accession>
<name>A0AA38MC63_9CUCU</name>
<reference evidence="1" key="1">
    <citation type="journal article" date="2023" name="G3 (Bethesda)">
        <title>Whole genome assemblies of Zophobas morio and Tenebrio molitor.</title>
        <authorList>
            <person name="Kaur S."/>
            <person name="Stinson S.A."/>
            <person name="diCenzo G.C."/>
        </authorList>
    </citation>
    <scope>NUCLEOTIDE SEQUENCE</scope>
    <source>
        <strain evidence="1">QUZm001</strain>
    </source>
</reference>
<evidence type="ECO:0000313" key="1">
    <source>
        <dbReference type="EMBL" id="KAJ3650662.1"/>
    </source>
</evidence>
<comment type="caution">
    <text evidence="1">The sequence shown here is derived from an EMBL/GenBank/DDBJ whole genome shotgun (WGS) entry which is preliminary data.</text>
</comment>
<keyword evidence="2" id="KW-1185">Reference proteome</keyword>
<dbReference type="EMBL" id="JALNTZ010000005">
    <property type="protein sequence ID" value="KAJ3650662.1"/>
    <property type="molecule type" value="Genomic_DNA"/>
</dbReference>
<evidence type="ECO:0000313" key="2">
    <source>
        <dbReference type="Proteomes" id="UP001168821"/>
    </source>
</evidence>